<sequence length="94" mass="10682">SASDLLEQLKVRDKSVVDIVCDEIFSLVCESTTAKLEDCLALLQAMRKINIRPSRTVLDFCLSACVNKKDSYTAKLIFEEYNNEEFPYNVVTLL</sequence>
<keyword evidence="2" id="KW-1185">Reference proteome</keyword>
<protein>
    <recommendedName>
        <fullName evidence="3">Pentatricopeptide repeat-containing protein</fullName>
    </recommendedName>
</protein>
<proteinExistence type="predicted"/>
<feature type="non-terminal residue" evidence="1">
    <location>
        <position position="1"/>
    </location>
</feature>
<dbReference type="Proteomes" id="UP000824469">
    <property type="component" value="Unassembled WGS sequence"/>
</dbReference>
<gene>
    <name evidence="1" type="ORF">KI387_020497</name>
</gene>
<name>A0AA38GBP5_TAXCH</name>
<dbReference type="PANTHER" id="PTHR47262">
    <property type="entry name" value="OS02G0132600 PROTEIN"/>
    <property type="match status" value="1"/>
</dbReference>
<dbReference type="EMBL" id="JAHRHJ020000004">
    <property type="protein sequence ID" value="KAH9318728.1"/>
    <property type="molecule type" value="Genomic_DNA"/>
</dbReference>
<reference evidence="1 2" key="1">
    <citation type="journal article" date="2021" name="Nat. Plants">
        <title>The Taxus genome provides insights into paclitaxel biosynthesis.</title>
        <authorList>
            <person name="Xiong X."/>
            <person name="Gou J."/>
            <person name="Liao Q."/>
            <person name="Li Y."/>
            <person name="Zhou Q."/>
            <person name="Bi G."/>
            <person name="Li C."/>
            <person name="Du R."/>
            <person name="Wang X."/>
            <person name="Sun T."/>
            <person name="Guo L."/>
            <person name="Liang H."/>
            <person name="Lu P."/>
            <person name="Wu Y."/>
            <person name="Zhang Z."/>
            <person name="Ro D.K."/>
            <person name="Shang Y."/>
            <person name="Huang S."/>
            <person name="Yan J."/>
        </authorList>
    </citation>
    <scope>NUCLEOTIDE SEQUENCE [LARGE SCALE GENOMIC DNA]</scope>
    <source>
        <strain evidence="1">Ta-2019</strain>
    </source>
</reference>
<evidence type="ECO:0000313" key="2">
    <source>
        <dbReference type="Proteomes" id="UP000824469"/>
    </source>
</evidence>
<evidence type="ECO:0000313" key="1">
    <source>
        <dbReference type="EMBL" id="KAH9318728.1"/>
    </source>
</evidence>
<dbReference type="PANTHER" id="PTHR47262:SF1">
    <property type="entry name" value="OS02G0132600 PROTEIN"/>
    <property type="match status" value="1"/>
</dbReference>
<organism evidence="1 2">
    <name type="scientific">Taxus chinensis</name>
    <name type="common">Chinese yew</name>
    <name type="synonym">Taxus wallichiana var. chinensis</name>
    <dbReference type="NCBI Taxonomy" id="29808"/>
    <lineage>
        <taxon>Eukaryota</taxon>
        <taxon>Viridiplantae</taxon>
        <taxon>Streptophyta</taxon>
        <taxon>Embryophyta</taxon>
        <taxon>Tracheophyta</taxon>
        <taxon>Spermatophyta</taxon>
        <taxon>Pinopsida</taxon>
        <taxon>Pinidae</taxon>
        <taxon>Conifers II</taxon>
        <taxon>Cupressales</taxon>
        <taxon>Taxaceae</taxon>
        <taxon>Taxus</taxon>
    </lineage>
</organism>
<accession>A0AA38GBP5</accession>
<dbReference type="AlphaFoldDB" id="A0AA38GBP5"/>
<feature type="non-terminal residue" evidence="1">
    <location>
        <position position="94"/>
    </location>
</feature>
<evidence type="ECO:0008006" key="3">
    <source>
        <dbReference type="Google" id="ProtNLM"/>
    </source>
</evidence>
<comment type="caution">
    <text evidence="1">The sequence shown here is derived from an EMBL/GenBank/DDBJ whole genome shotgun (WGS) entry which is preliminary data.</text>
</comment>